<protein>
    <submittedName>
        <fullName evidence="4">Hypp5423 protein</fullName>
    </submittedName>
</protein>
<feature type="compositionally biased region" description="Basic and acidic residues" evidence="1">
    <location>
        <begin position="76"/>
        <end position="112"/>
    </location>
</feature>
<dbReference type="OrthoDB" id="10425987at2759"/>
<evidence type="ECO:0000256" key="3">
    <source>
        <dbReference type="SAM" id="SignalP"/>
    </source>
</evidence>
<dbReference type="AlphaFoldDB" id="A0A8J9YMI6"/>
<evidence type="ECO:0000256" key="1">
    <source>
        <dbReference type="SAM" id="MobiDB-lite"/>
    </source>
</evidence>
<feature type="transmembrane region" description="Helical" evidence="2">
    <location>
        <begin position="266"/>
        <end position="286"/>
    </location>
</feature>
<keyword evidence="3" id="KW-0732">Signal</keyword>
<reference evidence="4" key="1">
    <citation type="submission" date="2022-01" db="EMBL/GenBank/DDBJ databases">
        <authorList>
            <person name="Braso-Vives M."/>
        </authorList>
    </citation>
    <scope>NUCLEOTIDE SEQUENCE</scope>
</reference>
<evidence type="ECO:0000313" key="4">
    <source>
        <dbReference type="EMBL" id="CAH1237749.1"/>
    </source>
</evidence>
<feature type="region of interest" description="Disordered" evidence="1">
    <location>
        <begin position="46"/>
        <end position="112"/>
    </location>
</feature>
<organism evidence="4 5">
    <name type="scientific">Branchiostoma lanceolatum</name>
    <name type="common">Common lancelet</name>
    <name type="synonym">Amphioxus lanceolatum</name>
    <dbReference type="NCBI Taxonomy" id="7740"/>
    <lineage>
        <taxon>Eukaryota</taxon>
        <taxon>Metazoa</taxon>
        <taxon>Chordata</taxon>
        <taxon>Cephalochordata</taxon>
        <taxon>Leptocardii</taxon>
        <taxon>Amphioxiformes</taxon>
        <taxon>Branchiostomatidae</taxon>
        <taxon>Branchiostoma</taxon>
    </lineage>
</organism>
<keyword evidence="2" id="KW-0812">Transmembrane</keyword>
<feature type="signal peptide" evidence="3">
    <location>
        <begin position="1"/>
        <end position="22"/>
    </location>
</feature>
<sequence length="289" mass="32150">MVRWSSVVVIALVAASQDGVFGAKLNQRRSLSTQLPVKRLRHVRGKNTTMMHSKLPPLQNKPGQVKDGHVTVNDVGRAESPQKEKQKDLPQNKSHDSRPGQSRDVEATNTDMKEQLVSKETCTSPRCQVTPFCSYNHSEISCSCAEEGENETEAEVNCTLYNLAAIFDVFHEDATVTSVCVETRLLSVYELDCHIKGVEGLTYVIRVDRWGEATPGGLAELAPGWEEAKHREQGMEHLTACLLQLQLQSQEVLIKDDWMDSTLKTAITIAGIIISVFMIIFIFYSCSAL</sequence>
<dbReference type="Proteomes" id="UP000838412">
    <property type="component" value="Chromosome 10"/>
</dbReference>
<keyword evidence="5" id="KW-1185">Reference proteome</keyword>
<evidence type="ECO:0000256" key="2">
    <source>
        <dbReference type="SAM" id="Phobius"/>
    </source>
</evidence>
<evidence type="ECO:0000313" key="5">
    <source>
        <dbReference type="Proteomes" id="UP000838412"/>
    </source>
</evidence>
<accession>A0A8J9YMI6</accession>
<feature type="chain" id="PRO_5035422230" evidence="3">
    <location>
        <begin position="23"/>
        <end position="289"/>
    </location>
</feature>
<proteinExistence type="predicted"/>
<dbReference type="EMBL" id="OV696695">
    <property type="protein sequence ID" value="CAH1237749.1"/>
    <property type="molecule type" value="Genomic_DNA"/>
</dbReference>
<gene>
    <name evidence="4" type="primary">Hypp5423</name>
    <name evidence="4" type="ORF">BLAG_LOCUS2568</name>
</gene>
<keyword evidence="2" id="KW-0472">Membrane</keyword>
<name>A0A8J9YMI6_BRALA</name>
<keyword evidence="2" id="KW-1133">Transmembrane helix</keyword>